<keyword evidence="1" id="KW-1133">Transmembrane helix</keyword>
<evidence type="ECO:0000313" key="2">
    <source>
        <dbReference type="EMBL" id="CEK63854.1"/>
    </source>
</evidence>
<organism evidence="2">
    <name type="scientific">Arion vulgaris</name>
    <dbReference type="NCBI Taxonomy" id="1028688"/>
    <lineage>
        <taxon>Eukaryota</taxon>
        <taxon>Metazoa</taxon>
        <taxon>Spiralia</taxon>
        <taxon>Lophotrochozoa</taxon>
        <taxon>Mollusca</taxon>
        <taxon>Gastropoda</taxon>
        <taxon>Heterobranchia</taxon>
        <taxon>Euthyneura</taxon>
        <taxon>Panpulmonata</taxon>
        <taxon>Eupulmonata</taxon>
        <taxon>Stylommatophora</taxon>
        <taxon>Helicina</taxon>
        <taxon>Arionoidea</taxon>
        <taxon>Arionidae</taxon>
        <taxon>Arion</taxon>
    </lineage>
</organism>
<sequence>MRMWEELLAKWIDISLLVMRMWEKLLAKWIDINLSVMIMWVQTYIITFFCFIIIDKIKTQPS</sequence>
<keyword evidence="1" id="KW-0472">Membrane</keyword>
<feature type="transmembrane region" description="Helical" evidence="1">
    <location>
        <begin position="34"/>
        <end position="54"/>
    </location>
</feature>
<dbReference type="AlphaFoldDB" id="A0A0B6Z5D4"/>
<gene>
    <name evidence="2" type="primary">ORF49736</name>
</gene>
<accession>A0A0B6Z5D4</accession>
<proteinExistence type="predicted"/>
<dbReference type="EMBL" id="HACG01016989">
    <property type="protein sequence ID" value="CEK63854.1"/>
    <property type="molecule type" value="Transcribed_RNA"/>
</dbReference>
<reference evidence="2" key="1">
    <citation type="submission" date="2014-12" db="EMBL/GenBank/DDBJ databases">
        <title>Insight into the proteome of Arion vulgaris.</title>
        <authorList>
            <person name="Aradska J."/>
            <person name="Bulat T."/>
            <person name="Smidak R."/>
            <person name="Sarate P."/>
            <person name="Gangsoo J."/>
            <person name="Sialana F."/>
            <person name="Bilban M."/>
            <person name="Lubec G."/>
        </authorList>
    </citation>
    <scope>NUCLEOTIDE SEQUENCE</scope>
    <source>
        <tissue evidence="2">Skin</tissue>
    </source>
</reference>
<keyword evidence="1" id="KW-0812">Transmembrane</keyword>
<name>A0A0B6Z5D4_9EUPU</name>
<evidence type="ECO:0000256" key="1">
    <source>
        <dbReference type="SAM" id="Phobius"/>
    </source>
</evidence>
<protein>
    <submittedName>
        <fullName evidence="2">Uncharacterized protein</fullName>
    </submittedName>
</protein>